<dbReference type="EMBL" id="QZEZ01000003">
    <property type="protein sequence ID" value="RJK96434.1"/>
    <property type="molecule type" value="Genomic_DNA"/>
</dbReference>
<dbReference type="PANTHER" id="PTHR39217:SF1">
    <property type="entry name" value="GLUTATHIONE SYNTHETASE"/>
    <property type="match status" value="1"/>
</dbReference>
<dbReference type="SUPFAM" id="SSF56059">
    <property type="entry name" value="Glutathione synthetase ATP-binding domain-like"/>
    <property type="match status" value="1"/>
</dbReference>
<keyword evidence="2" id="KW-1185">Reference proteome</keyword>
<evidence type="ECO:0000313" key="2">
    <source>
        <dbReference type="Proteomes" id="UP000265614"/>
    </source>
</evidence>
<proteinExistence type="predicted"/>
<gene>
    <name evidence="1" type="ORF">D5H78_09430</name>
</gene>
<name>A0A3A3ZKJ1_9ACTN</name>
<reference evidence="1 2" key="1">
    <citation type="submission" date="2018-09" db="EMBL/GenBank/DDBJ databases">
        <title>YIM 75000 draft genome.</title>
        <authorList>
            <person name="Tang S."/>
            <person name="Feng Y."/>
        </authorList>
    </citation>
    <scope>NUCLEOTIDE SEQUENCE [LARGE SCALE GENOMIC DNA]</scope>
    <source>
        <strain evidence="1 2">YIM 75000</strain>
    </source>
</reference>
<accession>A0A3A3ZKJ1</accession>
<dbReference type="AlphaFoldDB" id="A0A3A3ZKJ1"/>
<dbReference type="InterPro" id="IPR053191">
    <property type="entry name" value="DcsG_Biosynth_Enzyme"/>
</dbReference>
<evidence type="ECO:0008006" key="3">
    <source>
        <dbReference type="Google" id="ProtNLM"/>
    </source>
</evidence>
<dbReference type="Proteomes" id="UP000265614">
    <property type="component" value="Unassembled WGS sequence"/>
</dbReference>
<dbReference type="PANTHER" id="PTHR39217">
    <property type="match status" value="1"/>
</dbReference>
<evidence type="ECO:0000313" key="1">
    <source>
        <dbReference type="EMBL" id="RJK96434.1"/>
    </source>
</evidence>
<organism evidence="1 2">
    <name type="scientific">Vallicoccus soli</name>
    <dbReference type="NCBI Taxonomy" id="2339232"/>
    <lineage>
        <taxon>Bacteria</taxon>
        <taxon>Bacillati</taxon>
        <taxon>Actinomycetota</taxon>
        <taxon>Actinomycetes</taxon>
        <taxon>Motilibacterales</taxon>
        <taxon>Vallicoccaceae</taxon>
        <taxon>Vallicoccus</taxon>
    </lineage>
</organism>
<dbReference type="OrthoDB" id="3373978at2"/>
<protein>
    <recommendedName>
        <fullName evidence="3">ATP-grasp domain-containing protein</fullName>
    </recommendedName>
</protein>
<dbReference type="RefSeq" id="WP_119950171.1">
    <property type="nucleotide sequence ID" value="NZ_QZEZ01000003.1"/>
</dbReference>
<comment type="caution">
    <text evidence="1">The sequence shown here is derived from an EMBL/GenBank/DDBJ whole genome shotgun (WGS) entry which is preliminary data.</text>
</comment>
<sequence length="287" mass="30767">MRRIALATAEHVRAAGLDDDLAPAVAALDARGADVAVEVWDDASVQWGAFDLVVVRSTWDYLDRRADWLDWASRVPRLLNPPEVLRWSTDKRYLDDLARRGVPVVPTAWDPATVDDLPVSPAGQWVVKPSVSAGSRDTGRWSDPAEALRHARALTDGGRTAMVQPYVASVDEAGETALLHFAGAFSHAVRKAALLRPDEGTDVERFSREDLRGATAGEAELDLARRALAAAGEALEGADLLYARVDVVQADGGPLLLELELAEPSLFLPHGEGAADRFADAVLAAVG</sequence>